<dbReference type="Gene3D" id="3.30.10.20">
    <property type="match status" value="1"/>
</dbReference>
<keyword evidence="4" id="KW-0808">Transferase</keyword>
<organism evidence="4 5">
    <name type="scientific">Ammoniphilus resinae</name>
    <dbReference type="NCBI Taxonomy" id="861532"/>
    <lineage>
        <taxon>Bacteria</taxon>
        <taxon>Bacillati</taxon>
        <taxon>Bacillota</taxon>
        <taxon>Bacilli</taxon>
        <taxon>Bacillales</taxon>
        <taxon>Paenibacillaceae</taxon>
        <taxon>Aneurinibacillus group</taxon>
        <taxon>Ammoniphilus</taxon>
    </lineage>
</organism>
<evidence type="ECO:0000313" key="4">
    <source>
        <dbReference type="EMBL" id="MBP1931224.1"/>
    </source>
</evidence>
<evidence type="ECO:0000256" key="2">
    <source>
        <dbReference type="SAM" id="Phobius"/>
    </source>
</evidence>
<name>A0ABS4GLV0_9BACL</name>
<dbReference type="EC" id="2.7.11.1" evidence="4"/>
<dbReference type="InterPro" id="IPR005543">
    <property type="entry name" value="PASTA_dom"/>
</dbReference>
<keyword evidence="5" id="KW-1185">Reference proteome</keyword>
<dbReference type="RefSeq" id="WP_209809304.1">
    <property type="nucleotide sequence ID" value="NZ_JAGGKT010000002.1"/>
</dbReference>
<proteinExistence type="predicted"/>
<feature type="domain" description="PASTA" evidence="3">
    <location>
        <begin position="335"/>
        <end position="400"/>
    </location>
</feature>
<dbReference type="Proteomes" id="UP001519343">
    <property type="component" value="Unassembled WGS sequence"/>
</dbReference>
<dbReference type="GO" id="GO:0004674">
    <property type="term" value="F:protein serine/threonine kinase activity"/>
    <property type="evidence" value="ECO:0007669"/>
    <property type="project" value="UniProtKB-EC"/>
</dbReference>
<feature type="transmembrane region" description="Helical" evidence="2">
    <location>
        <begin position="264"/>
        <end position="285"/>
    </location>
</feature>
<keyword evidence="2" id="KW-0472">Membrane</keyword>
<gene>
    <name evidence="4" type="ORF">J2Z37_001221</name>
</gene>
<dbReference type="PROSITE" id="PS51178">
    <property type="entry name" value="PASTA"/>
    <property type="match status" value="1"/>
</dbReference>
<feature type="compositionally biased region" description="Polar residues" evidence="1">
    <location>
        <begin position="302"/>
        <end position="311"/>
    </location>
</feature>
<keyword evidence="2" id="KW-0812">Transmembrane</keyword>
<dbReference type="CDD" id="cd06577">
    <property type="entry name" value="PASTA_pknB"/>
    <property type="match status" value="1"/>
</dbReference>
<evidence type="ECO:0000259" key="3">
    <source>
        <dbReference type="PROSITE" id="PS51178"/>
    </source>
</evidence>
<dbReference type="EMBL" id="JAGGKT010000002">
    <property type="protein sequence ID" value="MBP1931224.1"/>
    <property type="molecule type" value="Genomic_DNA"/>
</dbReference>
<accession>A0ABS4GLV0</accession>
<feature type="region of interest" description="Disordered" evidence="1">
    <location>
        <begin position="292"/>
        <end position="317"/>
    </location>
</feature>
<sequence length="407" mass="45538">MGHSHAARYQVDKKLLASSSGSLHIGKDLSLQRTIFLYQISGRKGMIPEEYVRRIADVSGVSDEGLLHILDISPLNQSVFVVLEARSGHPLAKIPTEKWSLWKKIKLVYEIGKIIQRSQELRIRGFSVTAENIWISEGEPAIINYWSEGDVQGRGKNGLVSLFYQLQTDSLEIPLQSQDILHHISESLENESPAVRERILQVCHSSLSVDHPLATVIQKFGELLSLKENDNRPPSPTQMDDPVRQEKEHLHLHPKERAGKRIRLVGGIAVTLALFGLAGYTWSLLAEDPDPTKSQALEAAPSSPQETQYNAEEQEQAPPYELENPVIIQQGAAYTSPAMIVPNLKKMKKEEAEQTALAHGLHYQYFLEYANYPEGHVYKQNLNAGETFQEGDTISFWVSKGPAPESP</sequence>
<evidence type="ECO:0000256" key="1">
    <source>
        <dbReference type="SAM" id="MobiDB-lite"/>
    </source>
</evidence>
<dbReference type="Pfam" id="PF03793">
    <property type="entry name" value="PASTA"/>
    <property type="match status" value="1"/>
</dbReference>
<comment type="caution">
    <text evidence="4">The sequence shown here is derived from an EMBL/GenBank/DDBJ whole genome shotgun (WGS) entry which is preliminary data.</text>
</comment>
<reference evidence="4 5" key="1">
    <citation type="submission" date="2021-03" db="EMBL/GenBank/DDBJ databases">
        <title>Genomic Encyclopedia of Type Strains, Phase IV (KMG-IV): sequencing the most valuable type-strain genomes for metagenomic binning, comparative biology and taxonomic classification.</title>
        <authorList>
            <person name="Goeker M."/>
        </authorList>
    </citation>
    <scope>NUCLEOTIDE SEQUENCE [LARGE SCALE GENOMIC DNA]</scope>
    <source>
        <strain evidence="4 5">DSM 24738</strain>
    </source>
</reference>
<keyword evidence="4" id="KW-0418">Kinase</keyword>
<evidence type="ECO:0000313" key="5">
    <source>
        <dbReference type="Proteomes" id="UP001519343"/>
    </source>
</evidence>
<keyword evidence="2" id="KW-1133">Transmembrane helix</keyword>
<dbReference type="SMART" id="SM00740">
    <property type="entry name" value="PASTA"/>
    <property type="match status" value="1"/>
</dbReference>
<protein>
    <submittedName>
        <fullName evidence="4">Serine/threonine-protein kinase</fullName>
        <ecNumber evidence="4">2.7.11.1</ecNumber>
    </submittedName>
</protein>